<dbReference type="EMBL" id="QGTQ01000031">
    <property type="protein sequence ID" value="PWV94404.1"/>
    <property type="molecule type" value="Genomic_DNA"/>
</dbReference>
<evidence type="ECO:0008006" key="3">
    <source>
        <dbReference type="Google" id="ProtNLM"/>
    </source>
</evidence>
<dbReference type="RefSeq" id="WP_146216926.1">
    <property type="nucleotide sequence ID" value="NZ_CP054612.1"/>
</dbReference>
<dbReference type="SUPFAM" id="SSF51197">
    <property type="entry name" value="Clavaminate synthase-like"/>
    <property type="match status" value="1"/>
</dbReference>
<dbReference type="AlphaFoldDB" id="A0A2V2YPP9"/>
<keyword evidence="2" id="KW-1185">Reference proteome</keyword>
<gene>
    <name evidence="1" type="ORF">DFQ01_13133</name>
</gene>
<protein>
    <recommendedName>
        <fullName evidence="3">Phytanoyl-CoA dioxygenase PhyH</fullName>
    </recommendedName>
</protein>
<evidence type="ECO:0000313" key="2">
    <source>
        <dbReference type="Proteomes" id="UP000246635"/>
    </source>
</evidence>
<dbReference type="Gene3D" id="2.60.120.620">
    <property type="entry name" value="q2cbj1_9rhob like domain"/>
    <property type="match status" value="1"/>
</dbReference>
<proteinExistence type="predicted"/>
<organism evidence="1 2">
    <name type="scientific">Paenibacillus cellulosilyticus</name>
    <dbReference type="NCBI Taxonomy" id="375489"/>
    <lineage>
        <taxon>Bacteria</taxon>
        <taxon>Bacillati</taxon>
        <taxon>Bacillota</taxon>
        <taxon>Bacilli</taxon>
        <taxon>Bacillales</taxon>
        <taxon>Paenibacillaceae</taxon>
        <taxon>Paenibacillus</taxon>
    </lineage>
</organism>
<sequence length="239" mass="27062">MSMGGPQRVEARAIAAAEGPKPLKPWTILAYDTRRFPFAELLTRDVYNVRNLAALHEYLLAKRRSLGLSERLTHNDNLSVRKMMQDLPDDSPFYQLYRHFMLKVLSPLIGRALSYSSHPKMRIHFPGTDSVSSFHHDIIVTKRIDQINFWMPFTDVDGSATLWLESDYGAGDYAPVPVRYGEVLIFDGGYIGHGSVPNESGVTRISLDMRFSYKGAKTRVEGVDLMNRVITRIEDGKAL</sequence>
<dbReference type="Proteomes" id="UP000246635">
    <property type="component" value="Unassembled WGS sequence"/>
</dbReference>
<accession>A0A2V2YPP9</accession>
<dbReference type="OrthoDB" id="183023at2"/>
<comment type="caution">
    <text evidence="1">The sequence shown here is derived from an EMBL/GenBank/DDBJ whole genome shotgun (WGS) entry which is preliminary data.</text>
</comment>
<evidence type="ECO:0000313" key="1">
    <source>
        <dbReference type="EMBL" id="PWV94404.1"/>
    </source>
</evidence>
<reference evidence="1 2" key="1">
    <citation type="submission" date="2018-05" db="EMBL/GenBank/DDBJ databases">
        <title>Genomic Encyclopedia of Type Strains, Phase III (KMG-III): the genomes of soil and plant-associated and newly described type strains.</title>
        <authorList>
            <person name="Whitman W."/>
        </authorList>
    </citation>
    <scope>NUCLEOTIDE SEQUENCE [LARGE SCALE GENOMIC DNA]</scope>
    <source>
        <strain evidence="1 2">CECT 5696</strain>
    </source>
</reference>
<name>A0A2V2YPP9_9BACL</name>